<name>A0A1B9R0W1_9VIBR</name>
<dbReference type="SMART" id="SM00342">
    <property type="entry name" value="HTH_ARAC"/>
    <property type="match status" value="1"/>
</dbReference>
<evidence type="ECO:0000256" key="1">
    <source>
        <dbReference type="ARBA" id="ARBA00023015"/>
    </source>
</evidence>
<dbReference type="PANTHER" id="PTHR43130:SF3">
    <property type="entry name" value="HTH-TYPE TRANSCRIPTIONAL REGULATOR RV1931C"/>
    <property type="match status" value="1"/>
</dbReference>
<feature type="domain" description="HTH araC/xylS-type" evidence="3">
    <location>
        <begin position="210"/>
        <end position="308"/>
    </location>
</feature>
<accession>A0A1B9R0W1</accession>
<keyword evidence="1" id="KW-0805">Transcription regulation</keyword>
<dbReference type="SUPFAM" id="SSF52317">
    <property type="entry name" value="Class I glutamine amidotransferase-like"/>
    <property type="match status" value="1"/>
</dbReference>
<dbReference type="PROSITE" id="PS01124">
    <property type="entry name" value="HTH_ARAC_FAMILY_2"/>
    <property type="match status" value="1"/>
</dbReference>
<dbReference type="Gene3D" id="1.10.10.60">
    <property type="entry name" value="Homeodomain-like"/>
    <property type="match status" value="1"/>
</dbReference>
<dbReference type="InterPro" id="IPR002818">
    <property type="entry name" value="DJ-1/PfpI"/>
</dbReference>
<dbReference type="SUPFAM" id="SSF46689">
    <property type="entry name" value="Homeodomain-like"/>
    <property type="match status" value="2"/>
</dbReference>
<dbReference type="PANTHER" id="PTHR43130">
    <property type="entry name" value="ARAC-FAMILY TRANSCRIPTIONAL REGULATOR"/>
    <property type="match status" value="1"/>
</dbReference>
<dbReference type="CDD" id="cd03137">
    <property type="entry name" value="GATase1_AraC_1"/>
    <property type="match status" value="1"/>
</dbReference>
<keyword evidence="2" id="KW-0804">Transcription</keyword>
<keyword evidence="5" id="KW-1185">Reference proteome</keyword>
<dbReference type="Gene3D" id="3.40.50.880">
    <property type="match status" value="1"/>
</dbReference>
<evidence type="ECO:0000259" key="3">
    <source>
        <dbReference type="PROSITE" id="PS01124"/>
    </source>
</evidence>
<dbReference type="InterPro" id="IPR009057">
    <property type="entry name" value="Homeodomain-like_sf"/>
</dbReference>
<evidence type="ECO:0000313" key="4">
    <source>
        <dbReference type="EMBL" id="OCH77346.1"/>
    </source>
</evidence>
<dbReference type="Proteomes" id="UP000093173">
    <property type="component" value="Unassembled WGS sequence"/>
</dbReference>
<organism evidence="4 5">
    <name type="scientific">Vibrio genomosp. F10</name>
    <dbReference type="NCBI Taxonomy" id="723171"/>
    <lineage>
        <taxon>Bacteria</taxon>
        <taxon>Pseudomonadati</taxon>
        <taxon>Pseudomonadota</taxon>
        <taxon>Gammaproteobacteria</taxon>
        <taxon>Vibrionales</taxon>
        <taxon>Vibrionaceae</taxon>
        <taxon>Vibrio</taxon>
    </lineage>
</organism>
<dbReference type="Pfam" id="PF12833">
    <property type="entry name" value="HTH_18"/>
    <property type="match status" value="1"/>
</dbReference>
<gene>
    <name evidence="4" type="ORF">A6E14_07840</name>
</gene>
<sequence>MIKVAILSHADVSLFELACAVELFALPRPEFDDWYQADVINLDNAAITTTARIGLSTQFVPSIDKYDLLIIPSWPTIEITVPSTIRKQVSQFHASGKRILSFCSGAFLLAELGILNGRKATTHWKFESSFRQRFPHIQYAANVLYLFDGNIGCSAGSAAGLDLGLAVIRSDYGYEVANQVAKRLVVSGHRQGGQSQFVETPMLEVPNQFSHALEWAQDNLDKSISIDELATKANMSRRTFDRKFRGCFDLSPKEWIICQRVERAKGLLESSNMTIERLSQASGFDTSMTMRHHFRQLVGVSPSMYRQQFFQNSGAGATHTDESFAK</sequence>
<evidence type="ECO:0000256" key="2">
    <source>
        <dbReference type="ARBA" id="ARBA00023163"/>
    </source>
</evidence>
<protein>
    <submittedName>
        <fullName evidence="4">Transcriptional regulator</fullName>
    </submittedName>
</protein>
<evidence type="ECO:0000313" key="5">
    <source>
        <dbReference type="Proteomes" id="UP000093173"/>
    </source>
</evidence>
<dbReference type="Pfam" id="PF01965">
    <property type="entry name" value="DJ-1_PfpI"/>
    <property type="match status" value="1"/>
</dbReference>
<dbReference type="AlphaFoldDB" id="A0A1B9R0W1"/>
<dbReference type="GO" id="GO:0003700">
    <property type="term" value="F:DNA-binding transcription factor activity"/>
    <property type="evidence" value="ECO:0007669"/>
    <property type="project" value="InterPro"/>
</dbReference>
<dbReference type="InterPro" id="IPR029062">
    <property type="entry name" value="Class_I_gatase-like"/>
</dbReference>
<proteinExistence type="predicted"/>
<dbReference type="InterPro" id="IPR052158">
    <property type="entry name" value="INH-QAR"/>
</dbReference>
<dbReference type="EMBL" id="MAJZ01000380">
    <property type="protein sequence ID" value="OCH77346.1"/>
    <property type="molecule type" value="Genomic_DNA"/>
</dbReference>
<comment type="caution">
    <text evidence="4">The sequence shown here is derived from an EMBL/GenBank/DDBJ whole genome shotgun (WGS) entry which is preliminary data.</text>
</comment>
<reference evidence="5" key="1">
    <citation type="submission" date="2016-06" db="EMBL/GenBank/DDBJ databases">
        <authorList>
            <person name="Hehemann J.-H."/>
            <person name="Arevalo P."/>
            <person name="Datta M.S."/>
            <person name="Polz M.F."/>
        </authorList>
    </citation>
    <scope>NUCLEOTIDE SEQUENCE [LARGE SCALE GENOMIC DNA]</scope>
    <source>
        <strain evidence="5">9CSC122</strain>
    </source>
</reference>
<dbReference type="InterPro" id="IPR018060">
    <property type="entry name" value="HTH_AraC"/>
</dbReference>
<dbReference type="GO" id="GO:0043565">
    <property type="term" value="F:sequence-specific DNA binding"/>
    <property type="evidence" value="ECO:0007669"/>
    <property type="project" value="InterPro"/>
</dbReference>